<evidence type="ECO:0000256" key="1">
    <source>
        <dbReference type="SAM" id="MobiDB-lite"/>
    </source>
</evidence>
<feature type="compositionally biased region" description="Polar residues" evidence="1">
    <location>
        <begin position="323"/>
        <end position="335"/>
    </location>
</feature>
<dbReference type="EMBL" id="LAZR01057152">
    <property type="protein sequence ID" value="KKK72655.1"/>
    <property type="molecule type" value="Genomic_DNA"/>
</dbReference>
<sequence length="386" mass="41522">HPSESSWYSDRIVNLDWSSSSGGDYDGATSSISGIDGYSYSVDQVATTTPDMTKEVEEATTSISNYDVGADGTFYFHIRARDNSGNWGNTRHFKIQVDKNSPPIPGSALATGSGNNTVKFKFDRSIDPGATDGTKAGTKKYYIQRFLLGDDVPSGSGPSYDASYANVALVTLESDAITVDSLTDLEPSSTDSFTYDAGSDSYTFTDNELSYQKYYYYRVRAQDNSNPSNPASVSSASYGYAYGKTNSQPIISNFTVKDSLFNPLTSMDLGSTERTINVSVDVADVDNTTDARLEQQGSPSGTWITIEDGSNAIRNGAPGAPNLNDSADPSFNRTPIGTGEAGSPRGYRYTYSYIVPNTSPYGDYEVRVSASDIVGNSPTPQSSYID</sequence>
<feature type="non-terminal residue" evidence="2">
    <location>
        <position position="386"/>
    </location>
</feature>
<evidence type="ECO:0000313" key="2">
    <source>
        <dbReference type="EMBL" id="KKK72655.1"/>
    </source>
</evidence>
<dbReference type="AlphaFoldDB" id="A0A0F8YG32"/>
<accession>A0A0F8YG32</accession>
<gene>
    <name evidence="2" type="ORF">LCGC14_2901700</name>
</gene>
<feature type="non-terminal residue" evidence="2">
    <location>
        <position position="1"/>
    </location>
</feature>
<dbReference type="InterPro" id="IPR013783">
    <property type="entry name" value="Ig-like_fold"/>
</dbReference>
<comment type="caution">
    <text evidence="2">The sequence shown here is derived from an EMBL/GenBank/DDBJ whole genome shotgun (WGS) entry which is preliminary data.</text>
</comment>
<proteinExistence type="predicted"/>
<dbReference type="Gene3D" id="2.60.40.10">
    <property type="entry name" value="Immunoglobulins"/>
    <property type="match status" value="1"/>
</dbReference>
<feature type="region of interest" description="Disordered" evidence="1">
    <location>
        <begin position="316"/>
        <end position="342"/>
    </location>
</feature>
<organism evidence="2">
    <name type="scientific">marine sediment metagenome</name>
    <dbReference type="NCBI Taxonomy" id="412755"/>
    <lineage>
        <taxon>unclassified sequences</taxon>
        <taxon>metagenomes</taxon>
        <taxon>ecological metagenomes</taxon>
    </lineage>
</organism>
<protein>
    <submittedName>
        <fullName evidence="2">Uncharacterized protein</fullName>
    </submittedName>
</protein>
<reference evidence="2" key="1">
    <citation type="journal article" date="2015" name="Nature">
        <title>Complex archaea that bridge the gap between prokaryotes and eukaryotes.</title>
        <authorList>
            <person name="Spang A."/>
            <person name="Saw J.H."/>
            <person name="Jorgensen S.L."/>
            <person name="Zaremba-Niedzwiedzka K."/>
            <person name="Martijn J."/>
            <person name="Lind A.E."/>
            <person name="van Eijk R."/>
            <person name="Schleper C."/>
            <person name="Guy L."/>
            <person name="Ettema T.J."/>
        </authorList>
    </citation>
    <scope>NUCLEOTIDE SEQUENCE</scope>
</reference>
<name>A0A0F8YG32_9ZZZZ</name>